<accession>A0A921HYU8</accession>
<dbReference type="InterPro" id="IPR011652">
    <property type="entry name" value="MORN_2"/>
</dbReference>
<dbReference type="PANTHER" id="PTHR33706">
    <property type="entry name" value="MORN VARIANT REPEAT PROTEIN"/>
    <property type="match status" value="1"/>
</dbReference>
<dbReference type="SUPFAM" id="SSF82185">
    <property type="entry name" value="Histone H3 K4-specific methyltransferase SET7/9 N-terminal domain"/>
    <property type="match status" value="2"/>
</dbReference>
<evidence type="ECO:0000313" key="2">
    <source>
        <dbReference type="EMBL" id="HJF92777.1"/>
    </source>
</evidence>
<reference evidence="2" key="1">
    <citation type="journal article" date="2021" name="PeerJ">
        <title>Extensive microbial diversity within the chicken gut microbiome revealed by metagenomics and culture.</title>
        <authorList>
            <person name="Gilroy R."/>
            <person name="Ravi A."/>
            <person name="Getino M."/>
            <person name="Pursley I."/>
            <person name="Horton D.L."/>
            <person name="Alikhan N.F."/>
            <person name="Baker D."/>
            <person name="Gharbi K."/>
            <person name="Hall N."/>
            <person name="Watson M."/>
            <person name="Adriaenssens E.M."/>
            <person name="Foster-Nyarko E."/>
            <person name="Jarju S."/>
            <person name="Secka A."/>
            <person name="Antonio M."/>
            <person name="Oren A."/>
            <person name="Chaudhuri R.R."/>
            <person name="La Ragione R."/>
            <person name="Hildebrand F."/>
            <person name="Pallen M.J."/>
        </authorList>
    </citation>
    <scope>NUCLEOTIDE SEQUENCE</scope>
    <source>
        <strain evidence="2">CHK55-1828</strain>
    </source>
</reference>
<keyword evidence="1" id="KW-0732">Signal</keyword>
<dbReference type="AlphaFoldDB" id="A0A921HYU8"/>
<dbReference type="Gene3D" id="3.90.930.1">
    <property type="match status" value="1"/>
</dbReference>
<protein>
    <submittedName>
        <fullName evidence="2">Toxin-antitoxin system YwqK family antitoxin</fullName>
    </submittedName>
</protein>
<gene>
    <name evidence="2" type="ORF">K8W02_10425</name>
</gene>
<evidence type="ECO:0000313" key="3">
    <source>
        <dbReference type="Proteomes" id="UP000717835"/>
    </source>
</evidence>
<evidence type="ECO:0000256" key="1">
    <source>
        <dbReference type="SAM" id="SignalP"/>
    </source>
</evidence>
<dbReference type="PANTHER" id="PTHR33706:SF1">
    <property type="entry name" value="TPR REPEAT PROTEIN"/>
    <property type="match status" value="1"/>
</dbReference>
<dbReference type="EMBL" id="DYVX01000084">
    <property type="protein sequence ID" value="HJF92777.1"/>
    <property type="molecule type" value="Genomic_DNA"/>
</dbReference>
<dbReference type="RefSeq" id="WP_276828596.1">
    <property type="nucleotide sequence ID" value="NZ_DYVX01000084.1"/>
</dbReference>
<name>A0A921HYU8_9BACT</name>
<dbReference type="Gene3D" id="2.20.110.10">
    <property type="entry name" value="Histone H3 K4-specific methyltransferase SET7/9 N-terminal domain"/>
    <property type="match status" value="2"/>
</dbReference>
<comment type="caution">
    <text evidence="2">The sequence shown here is derived from an EMBL/GenBank/DDBJ whole genome shotgun (WGS) entry which is preliminary data.</text>
</comment>
<sequence length="365" mass="43301">MKRICFFLLLVLLLAGQAVAQKEYPIEQVSVINVGDGRFLYRDLKTDKPLDGDRRIIDGYHSAYIQAEFKDGFYNGKYAEYEYNKLRCEGAYRDGRKEGTFKFYDSEGRVKEEKPYKDGKLDGVHRTFYTSGQLEREVNYRNGRQDGKELYYDYDGTLRREHNYRDGRQVGKQYSFIQGSHEYYQTSYYNEQGMQDGEYTEVYTFGQPRVTGHYANGQKDGVWTEIAESGDTLYIATYRAGREEGLQVRFSRETGTRTKEYHMKGDRPDGLYCEYNPHNGELIYEATYQYGRLHGKERRLVRDNRYDYWETSTFVNGRKTGPFESRYIKNDRLREAGEYRNGHRIGRWKLYDIDGKLEKEWEETM</sequence>
<reference evidence="2" key="2">
    <citation type="submission" date="2021-09" db="EMBL/GenBank/DDBJ databases">
        <authorList>
            <person name="Gilroy R."/>
        </authorList>
    </citation>
    <scope>NUCLEOTIDE SEQUENCE</scope>
    <source>
        <strain evidence="2">CHK55-1828</strain>
    </source>
</reference>
<dbReference type="Pfam" id="PF07661">
    <property type="entry name" value="MORN_2"/>
    <property type="match status" value="3"/>
</dbReference>
<feature type="signal peptide" evidence="1">
    <location>
        <begin position="1"/>
        <end position="20"/>
    </location>
</feature>
<proteinExistence type="predicted"/>
<organism evidence="2 3">
    <name type="scientific">Mediterranea massiliensis</name>
    <dbReference type="NCBI Taxonomy" id="1841865"/>
    <lineage>
        <taxon>Bacteria</taxon>
        <taxon>Pseudomonadati</taxon>
        <taxon>Bacteroidota</taxon>
        <taxon>Bacteroidia</taxon>
        <taxon>Bacteroidales</taxon>
        <taxon>Bacteroidaceae</taxon>
        <taxon>Mediterranea</taxon>
    </lineage>
</organism>
<dbReference type="Proteomes" id="UP000717835">
    <property type="component" value="Unassembled WGS sequence"/>
</dbReference>
<feature type="chain" id="PRO_5037010696" evidence="1">
    <location>
        <begin position="21"/>
        <end position="365"/>
    </location>
</feature>